<keyword evidence="3" id="KW-1003">Cell membrane</keyword>
<evidence type="ECO:0000256" key="5">
    <source>
        <dbReference type="ARBA" id="ARBA00022729"/>
    </source>
</evidence>
<evidence type="ECO:0000256" key="4">
    <source>
        <dbReference type="ARBA" id="ARBA00022525"/>
    </source>
</evidence>
<dbReference type="GeneID" id="113047138"/>
<evidence type="ECO:0000313" key="12">
    <source>
        <dbReference type="RefSeq" id="XP_026064203.1"/>
    </source>
</evidence>
<dbReference type="SMART" id="SM00134">
    <property type="entry name" value="LU"/>
    <property type="match status" value="2"/>
</dbReference>
<gene>
    <name evidence="11 12" type="primary">LOC113047138</name>
</gene>
<keyword evidence="10" id="KW-1185">Reference proteome</keyword>
<protein>
    <submittedName>
        <fullName evidence="11 12">Phospholipase A2 inhibitor and Ly6/PLAUR domain-containing protein-like</fullName>
    </submittedName>
</protein>
<keyword evidence="11 12" id="KW-0593">Phospholipase A2 inhibitor</keyword>
<evidence type="ECO:0000256" key="8">
    <source>
        <dbReference type="SAM" id="SignalP"/>
    </source>
</evidence>
<sequence length="197" mass="20525">MDLQTSVFLLFSLFTAGHTLSCYVCSGVTGSCSDQTVKTCPSGSYKCVSLTAVTKDGAKIKFKDCAADCASGSMNLGIMRSSSVCCNTDGCNVQDAPDPSTRTPNGKTCYSCDGQSCLNKLSCTGNEEHCINGTWTVSGISILVKGCASKSICDAGSSDIYVKGISCCPGNLCNGVQSVSQSFLFLCLSLLSFILLH</sequence>
<feature type="domain" description="UPAR/Ly6" evidence="9">
    <location>
        <begin position="20"/>
        <end position="106"/>
    </location>
</feature>
<proteinExistence type="predicted"/>
<dbReference type="PANTHER" id="PTHR20914">
    <property type="entry name" value="LY6/PLAUR DOMAIN-CONTAINING PROTEIN 8"/>
    <property type="match status" value="1"/>
</dbReference>
<dbReference type="KEGG" id="caua:113047138"/>
<dbReference type="Proteomes" id="UP000515129">
    <property type="component" value="Chromosome 28"/>
</dbReference>
<evidence type="ECO:0000313" key="11">
    <source>
        <dbReference type="RefSeq" id="XP_026064202.1"/>
    </source>
</evidence>
<organism evidence="10 11">
    <name type="scientific">Carassius auratus</name>
    <name type="common">Goldfish</name>
    <dbReference type="NCBI Taxonomy" id="7957"/>
    <lineage>
        <taxon>Eukaryota</taxon>
        <taxon>Metazoa</taxon>
        <taxon>Chordata</taxon>
        <taxon>Craniata</taxon>
        <taxon>Vertebrata</taxon>
        <taxon>Euteleostomi</taxon>
        <taxon>Actinopterygii</taxon>
        <taxon>Neopterygii</taxon>
        <taxon>Teleostei</taxon>
        <taxon>Ostariophysi</taxon>
        <taxon>Cypriniformes</taxon>
        <taxon>Cyprinidae</taxon>
        <taxon>Cyprininae</taxon>
        <taxon>Carassius</taxon>
    </lineage>
</organism>
<dbReference type="AlphaFoldDB" id="A0A6P6JYR2"/>
<evidence type="ECO:0000256" key="3">
    <source>
        <dbReference type="ARBA" id="ARBA00022475"/>
    </source>
</evidence>
<dbReference type="GO" id="GO:0005886">
    <property type="term" value="C:plasma membrane"/>
    <property type="evidence" value="ECO:0007669"/>
    <property type="project" value="UniProtKB-SubCell"/>
</dbReference>
<dbReference type="RefSeq" id="XP_026064202.1">
    <property type="nucleotide sequence ID" value="XM_026208417.1"/>
</dbReference>
<reference evidence="11 12" key="1">
    <citation type="submission" date="2025-04" db="UniProtKB">
        <authorList>
            <consortium name="RefSeq"/>
        </authorList>
    </citation>
    <scope>IDENTIFICATION</scope>
    <source>
        <strain evidence="11 12">Wakin</strain>
        <tissue evidence="11 12">Muscle</tissue>
    </source>
</reference>
<comment type="subcellular location">
    <subcellularLocation>
        <location evidence="1">Cell membrane</location>
    </subcellularLocation>
    <subcellularLocation>
        <location evidence="2">Secreted</location>
    </subcellularLocation>
</comment>
<evidence type="ECO:0000259" key="9">
    <source>
        <dbReference type="SMART" id="SM00134"/>
    </source>
</evidence>
<dbReference type="GO" id="GO:0005576">
    <property type="term" value="C:extracellular region"/>
    <property type="evidence" value="ECO:0007669"/>
    <property type="project" value="UniProtKB-SubCell"/>
</dbReference>
<keyword evidence="7" id="KW-0325">Glycoprotein</keyword>
<keyword evidence="5 8" id="KW-0732">Signal</keyword>
<dbReference type="PANTHER" id="PTHR20914:SF24">
    <property type="entry name" value="LYMPHOCYTE ANTIGEN 6 FAMILY MEMBER M2-RELATED"/>
    <property type="match status" value="1"/>
</dbReference>
<dbReference type="Gene3D" id="2.10.60.10">
    <property type="entry name" value="CD59"/>
    <property type="match status" value="2"/>
</dbReference>
<dbReference type="SUPFAM" id="SSF57302">
    <property type="entry name" value="Snake toxin-like"/>
    <property type="match status" value="2"/>
</dbReference>
<dbReference type="InterPro" id="IPR050918">
    <property type="entry name" value="CNF-like_PLA2_Inhibitor"/>
</dbReference>
<keyword evidence="4" id="KW-0964">Secreted</keyword>
<dbReference type="OrthoDB" id="5945173at2759"/>
<feature type="domain" description="UPAR/Ly6" evidence="9">
    <location>
        <begin position="108"/>
        <end position="182"/>
    </location>
</feature>
<dbReference type="GO" id="GO:0019834">
    <property type="term" value="F:phospholipase A2 inhibitor activity"/>
    <property type="evidence" value="ECO:0007669"/>
    <property type="project" value="UniProtKB-KW"/>
</dbReference>
<feature type="signal peptide" evidence="8">
    <location>
        <begin position="1"/>
        <end position="21"/>
    </location>
</feature>
<evidence type="ECO:0000256" key="6">
    <source>
        <dbReference type="ARBA" id="ARBA00023136"/>
    </source>
</evidence>
<keyword evidence="6" id="KW-0472">Membrane</keyword>
<dbReference type="RefSeq" id="XP_026064203.1">
    <property type="nucleotide sequence ID" value="XM_026208418.1"/>
</dbReference>
<accession>A0A6P6JYR2</accession>
<dbReference type="Pfam" id="PF00087">
    <property type="entry name" value="Toxin_TOLIP"/>
    <property type="match status" value="2"/>
</dbReference>
<evidence type="ECO:0000256" key="1">
    <source>
        <dbReference type="ARBA" id="ARBA00004236"/>
    </source>
</evidence>
<feature type="chain" id="PRO_5044649799" evidence="8">
    <location>
        <begin position="22"/>
        <end position="197"/>
    </location>
</feature>
<dbReference type="InterPro" id="IPR035076">
    <property type="entry name" value="Toxin/TOLIP"/>
</dbReference>
<dbReference type="InterPro" id="IPR045860">
    <property type="entry name" value="Snake_toxin-like_sf"/>
</dbReference>
<evidence type="ECO:0000256" key="7">
    <source>
        <dbReference type="ARBA" id="ARBA00023180"/>
    </source>
</evidence>
<name>A0A6P6JYR2_CARAU</name>
<evidence type="ECO:0000256" key="2">
    <source>
        <dbReference type="ARBA" id="ARBA00004613"/>
    </source>
</evidence>
<dbReference type="InterPro" id="IPR016054">
    <property type="entry name" value="LY6_UPA_recep-like"/>
</dbReference>
<evidence type="ECO:0000313" key="10">
    <source>
        <dbReference type="Proteomes" id="UP000515129"/>
    </source>
</evidence>